<sequence length="499" mass="53784">MRHIDHLIPGHGGSDFSGRTHDIWNPSTGEVQARVALGDASVLEAAVANAKKVQPEWAATNPQRRARVMFEFKRLVEDNKQALAELLASEHGKVVDDAHGDVQRGLEVIEFACGIPQALKGEFTNGAGPGIDVYSMRQPLGIGAGITPFNFPAMIPMWMFGMAIAAGNAFILKPSERDPSVPVRLAELFLEAGAPEGLLQVVHGDKAMVDAILDHRDIAAISFVGSSDIAQYIYERGAANGKRVQAFGGAKNHGIVMPDADLDMVVNDLAGAAFGSAGERCMALPVVVPVGEETADRLREKLIPAINALRVGVSTDKDAHYGPVVTPEHKARIESWIDTAEKEGAEVVIDGRGFSLQGHEKGFFVGPTLLDRVTPDMESYKEEIFGPVLQIVRAKDFEHAVRLPSEHQYGNGVAIFTRNGHAAREFAARVNVGMVGINVPIPVPVSYHSFGGWKRSGFGDIDQYGMEGLRFWTKAKKVTQRWPDGGGDGSNAFVIPTMG</sequence>
<dbReference type="PATRIC" id="fig|1581420.6.peg.2155"/>
<evidence type="ECO:0000259" key="5">
    <source>
        <dbReference type="Pfam" id="PF00171"/>
    </source>
</evidence>
<feature type="region of interest" description="Disordered" evidence="4">
    <location>
        <begin position="1"/>
        <end position="23"/>
    </location>
</feature>
<dbReference type="AlphaFoldDB" id="A0A0G9MZD8"/>
<organism evidence="6 7">
    <name type="scientific">Aurantiacibacter luteus</name>
    <dbReference type="NCBI Taxonomy" id="1581420"/>
    <lineage>
        <taxon>Bacteria</taxon>
        <taxon>Pseudomonadati</taxon>
        <taxon>Pseudomonadota</taxon>
        <taxon>Alphaproteobacteria</taxon>
        <taxon>Sphingomonadales</taxon>
        <taxon>Erythrobacteraceae</taxon>
        <taxon>Aurantiacibacter</taxon>
    </lineage>
</organism>
<dbReference type="GO" id="GO:0006574">
    <property type="term" value="P:L-valine catabolic process"/>
    <property type="evidence" value="ECO:0007669"/>
    <property type="project" value="TreeGrafter"/>
</dbReference>
<dbReference type="NCBIfam" id="TIGR01722">
    <property type="entry name" value="MMSDH"/>
    <property type="match status" value="1"/>
</dbReference>
<dbReference type="FunFam" id="3.40.605.10:FF:000003">
    <property type="entry name" value="Methylmalonate-semialdehyde dehydrogenase [acylating]"/>
    <property type="match status" value="1"/>
</dbReference>
<dbReference type="FunFam" id="3.40.309.10:FF:000002">
    <property type="entry name" value="Methylmalonate-semialdehyde dehydrogenase (Acylating)"/>
    <property type="match status" value="1"/>
</dbReference>
<dbReference type="InterPro" id="IPR016161">
    <property type="entry name" value="Ald_DH/histidinol_DH"/>
</dbReference>
<name>A0A0G9MZD8_9SPHN</name>
<dbReference type="Gene3D" id="3.40.605.10">
    <property type="entry name" value="Aldehyde Dehydrogenase, Chain A, domain 1"/>
    <property type="match status" value="1"/>
</dbReference>
<dbReference type="SUPFAM" id="SSF53720">
    <property type="entry name" value="ALDH-like"/>
    <property type="match status" value="1"/>
</dbReference>
<dbReference type="Pfam" id="PF00171">
    <property type="entry name" value="Aldedh"/>
    <property type="match status" value="1"/>
</dbReference>
<evidence type="ECO:0000313" key="6">
    <source>
        <dbReference type="EMBL" id="KLE34613.1"/>
    </source>
</evidence>
<dbReference type="InterPro" id="IPR016162">
    <property type="entry name" value="Ald_DH_N"/>
</dbReference>
<dbReference type="STRING" id="1581420.AAW00_10525"/>
<evidence type="ECO:0000256" key="4">
    <source>
        <dbReference type="SAM" id="MobiDB-lite"/>
    </source>
</evidence>
<keyword evidence="7" id="KW-1185">Reference proteome</keyword>
<accession>A0A0G9MZD8</accession>
<protein>
    <recommendedName>
        <fullName evidence="1">methylmalonate-semialdehyde dehydrogenase (CoA acylating)</fullName>
        <ecNumber evidence="1">1.2.1.27</ecNumber>
    </recommendedName>
</protein>
<dbReference type="InterPro" id="IPR010061">
    <property type="entry name" value="MeMal-semiAld_DH"/>
</dbReference>
<evidence type="ECO:0000313" key="7">
    <source>
        <dbReference type="Proteomes" id="UP000053464"/>
    </source>
</evidence>
<evidence type="ECO:0000256" key="1">
    <source>
        <dbReference type="ARBA" id="ARBA00013048"/>
    </source>
</evidence>
<dbReference type="Gene3D" id="3.40.309.10">
    <property type="entry name" value="Aldehyde Dehydrogenase, Chain A, domain 2"/>
    <property type="match status" value="1"/>
</dbReference>
<feature type="domain" description="Aldehyde dehydrogenase" evidence="5">
    <location>
        <begin position="19"/>
        <end position="478"/>
    </location>
</feature>
<reference evidence="6 7" key="1">
    <citation type="submission" date="2015-04" db="EMBL/GenBank/DDBJ databases">
        <title>The draft genome sequence of Erythrobacter luteus KA37.</title>
        <authorList>
            <person name="Zhuang L."/>
            <person name="Liu Y."/>
            <person name="Shao Z."/>
        </authorList>
    </citation>
    <scope>NUCLEOTIDE SEQUENCE [LARGE SCALE GENOMIC DNA]</scope>
    <source>
        <strain evidence="6 7">KA37</strain>
    </source>
</reference>
<dbReference type="PANTHER" id="PTHR43866:SF4">
    <property type="entry name" value="MALONATE-SEMIALDEHYDE DEHYDROGENASE"/>
    <property type="match status" value="1"/>
</dbReference>
<keyword evidence="3" id="KW-0520">NAD</keyword>
<dbReference type="GO" id="GO:0004491">
    <property type="term" value="F:methylmalonate-semialdehyde dehydrogenase (acylating, NAD) activity"/>
    <property type="evidence" value="ECO:0007669"/>
    <property type="project" value="UniProtKB-EC"/>
</dbReference>
<gene>
    <name evidence="6" type="ORF">AAW00_10525</name>
</gene>
<dbReference type="OrthoDB" id="9761688at2"/>
<dbReference type="InterPro" id="IPR016163">
    <property type="entry name" value="Ald_DH_C"/>
</dbReference>
<dbReference type="EC" id="1.2.1.27" evidence="1"/>
<dbReference type="PANTHER" id="PTHR43866">
    <property type="entry name" value="MALONATE-SEMIALDEHYDE DEHYDROGENASE"/>
    <property type="match status" value="1"/>
</dbReference>
<evidence type="ECO:0000256" key="2">
    <source>
        <dbReference type="ARBA" id="ARBA00023002"/>
    </source>
</evidence>
<dbReference type="CDD" id="cd07085">
    <property type="entry name" value="ALDH_F6_MMSDH"/>
    <property type="match status" value="1"/>
</dbReference>
<keyword evidence="2" id="KW-0560">Oxidoreductase</keyword>
<dbReference type="Proteomes" id="UP000053464">
    <property type="component" value="Unassembled WGS sequence"/>
</dbReference>
<dbReference type="EMBL" id="LBHB01000002">
    <property type="protein sequence ID" value="KLE34613.1"/>
    <property type="molecule type" value="Genomic_DNA"/>
</dbReference>
<dbReference type="RefSeq" id="WP_047004260.1">
    <property type="nucleotide sequence ID" value="NZ_LBHB01000002.1"/>
</dbReference>
<evidence type="ECO:0000256" key="3">
    <source>
        <dbReference type="ARBA" id="ARBA00023027"/>
    </source>
</evidence>
<dbReference type="InterPro" id="IPR015590">
    <property type="entry name" value="Aldehyde_DH_dom"/>
</dbReference>
<proteinExistence type="predicted"/>
<comment type="caution">
    <text evidence="6">The sequence shown here is derived from an EMBL/GenBank/DDBJ whole genome shotgun (WGS) entry which is preliminary data.</text>
</comment>
<dbReference type="GO" id="GO:0006210">
    <property type="term" value="P:thymine catabolic process"/>
    <property type="evidence" value="ECO:0007669"/>
    <property type="project" value="TreeGrafter"/>
</dbReference>